<dbReference type="RefSeq" id="XP_040712464.1">
    <property type="nucleotide sequence ID" value="XM_040864246.1"/>
</dbReference>
<reference evidence="2 3" key="1">
    <citation type="submission" date="2016-07" db="EMBL/GenBank/DDBJ databases">
        <title>Pervasive Adenine N6-methylation of Active Genes in Fungi.</title>
        <authorList>
            <consortium name="DOE Joint Genome Institute"/>
            <person name="Mondo S.J."/>
            <person name="Dannebaum R.O."/>
            <person name="Kuo R.C."/>
            <person name="Labutti K."/>
            <person name="Haridas S."/>
            <person name="Kuo A."/>
            <person name="Salamov A."/>
            <person name="Ahrendt S.R."/>
            <person name="Lipzen A."/>
            <person name="Sullivan W."/>
            <person name="Andreopoulos W.B."/>
            <person name="Clum A."/>
            <person name="Lindquist E."/>
            <person name="Daum C."/>
            <person name="Ramamoorthy G.K."/>
            <person name="Gryganskyi A."/>
            <person name="Culley D."/>
            <person name="Magnuson J.K."/>
            <person name="James T.Y."/>
            <person name="O'Malley M.A."/>
            <person name="Stajich J.E."/>
            <person name="Spatafora J.W."/>
            <person name="Visel A."/>
            <person name="Grigoriev I.V."/>
        </authorList>
    </citation>
    <scope>NUCLEOTIDE SEQUENCE [LARGE SCALE GENOMIC DNA]</scope>
    <source>
        <strain evidence="2 3">CBS 129021</strain>
    </source>
</reference>
<dbReference type="Proteomes" id="UP000193689">
    <property type="component" value="Unassembled WGS sequence"/>
</dbReference>
<dbReference type="GeneID" id="63780458"/>
<proteinExistence type="predicted"/>
<evidence type="ECO:0000313" key="3">
    <source>
        <dbReference type="Proteomes" id="UP000193689"/>
    </source>
</evidence>
<protein>
    <submittedName>
        <fullName evidence="2">Uncharacterized protein</fullName>
    </submittedName>
</protein>
<keyword evidence="1" id="KW-0732">Signal</keyword>
<comment type="caution">
    <text evidence="2">The sequence shown here is derived from an EMBL/GenBank/DDBJ whole genome shotgun (WGS) entry which is preliminary data.</text>
</comment>
<dbReference type="AlphaFoldDB" id="A0A1Y2DL74"/>
<feature type="chain" id="PRO_5012417891" evidence="1">
    <location>
        <begin position="20"/>
        <end position="71"/>
    </location>
</feature>
<dbReference type="EMBL" id="MCFJ01000012">
    <property type="protein sequence ID" value="ORY60030.1"/>
    <property type="molecule type" value="Genomic_DNA"/>
</dbReference>
<accession>A0A1Y2DL74</accession>
<evidence type="ECO:0000313" key="2">
    <source>
        <dbReference type="EMBL" id="ORY60030.1"/>
    </source>
</evidence>
<sequence>MKTTLIISMFLTAIIGTNAMAKPKSDIGANVLEARCHCDGHCCGSSWCNEETTGECVDGVPYCDGVPCPWV</sequence>
<dbReference type="InParanoid" id="A0A1Y2DL74"/>
<evidence type="ECO:0000256" key="1">
    <source>
        <dbReference type="SAM" id="SignalP"/>
    </source>
</evidence>
<name>A0A1Y2DL74_9PEZI</name>
<gene>
    <name evidence="2" type="ORF">BCR38DRAFT_488224</name>
</gene>
<keyword evidence="3" id="KW-1185">Reference proteome</keyword>
<feature type="signal peptide" evidence="1">
    <location>
        <begin position="1"/>
        <end position="19"/>
    </location>
</feature>
<organism evidence="2 3">
    <name type="scientific">Pseudomassariella vexata</name>
    <dbReference type="NCBI Taxonomy" id="1141098"/>
    <lineage>
        <taxon>Eukaryota</taxon>
        <taxon>Fungi</taxon>
        <taxon>Dikarya</taxon>
        <taxon>Ascomycota</taxon>
        <taxon>Pezizomycotina</taxon>
        <taxon>Sordariomycetes</taxon>
        <taxon>Xylariomycetidae</taxon>
        <taxon>Amphisphaeriales</taxon>
        <taxon>Pseudomassariaceae</taxon>
        <taxon>Pseudomassariella</taxon>
    </lineage>
</organism>